<evidence type="ECO:0000313" key="2">
    <source>
        <dbReference type="EMBL" id="QDU22122.1"/>
    </source>
</evidence>
<feature type="region of interest" description="Disordered" evidence="1">
    <location>
        <begin position="1"/>
        <end position="75"/>
    </location>
</feature>
<gene>
    <name evidence="2" type="ORF">ETAA1_40980</name>
</gene>
<feature type="compositionally biased region" description="Polar residues" evidence="1">
    <location>
        <begin position="16"/>
        <end position="29"/>
    </location>
</feature>
<reference evidence="2 3" key="1">
    <citation type="submission" date="2019-02" db="EMBL/GenBank/DDBJ databases">
        <title>Deep-cultivation of Planctomycetes and their phenomic and genomic characterization uncovers novel biology.</title>
        <authorList>
            <person name="Wiegand S."/>
            <person name="Jogler M."/>
            <person name="Boedeker C."/>
            <person name="Pinto D."/>
            <person name="Vollmers J."/>
            <person name="Rivas-Marin E."/>
            <person name="Kohn T."/>
            <person name="Peeters S.H."/>
            <person name="Heuer A."/>
            <person name="Rast P."/>
            <person name="Oberbeckmann S."/>
            <person name="Bunk B."/>
            <person name="Jeske O."/>
            <person name="Meyerdierks A."/>
            <person name="Storesund J.E."/>
            <person name="Kallscheuer N."/>
            <person name="Luecker S."/>
            <person name="Lage O.M."/>
            <person name="Pohl T."/>
            <person name="Merkel B.J."/>
            <person name="Hornburger P."/>
            <person name="Mueller R.-W."/>
            <person name="Bruemmer F."/>
            <person name="Labrenz M."/>
            <person name="Spormann A.M."/>
            <person name="Op den Camp H."/>
            <person name="Overmann J."/>
            <person name="Amann R."/>
            <person name="Jetten M.S.M."/>
            <person name="Mascher T."/>
            <person name="Medema M.H."/>
            <person name="Devos D.P."/>
            <person name="Kaster A.-K."/>
            <person name="Ovreas L."/>
            <person name="Rohde M."/>
            <person name="Galperin M.Y."/>
            <person name="Jogler C."/>
        </authorList>
    </citation>
    <scope>NUCLEOTIDE SEQUENCE [LARGE SCALE GENOMIC DNA]</scope>
    <source>
        <strain evidence="2 3">ETA_A1</strain>
    </source>
</reference>
<dbReference type="KEGG" id="uli:ETAA1_40980"/>
<protein>
    <submittedName>
        <fullName evidence="2">Uncharacterized protein</fullName>
    </submittedName>
</protein>
<evidence type="ECO:0000256" key="1">
    <source>
        <dbReference type="SAM" id="MobiDB-lite"/>
    </source>
</evidence>
<evidence type="ECO:0000313" key="3">
    <source>
        <dbReference type="Proteomes" id="UP000319576"/>
    </source>
</evidence>
<name>A0A517XX82_9BACT</name>
<dbReference type="EMBL" id="CP036273">
    <property type="protein sequence ID" value="QDU22122.1"/>
    <property type="molecule type" value="Genomic_DNA"/>
</dbReference>
<keyword evidence="3" id="KW-1185">Reference proteome</keyword>
<proteinExistence type="predicted"/>
<dbReference type="RefSeq" id="WP_145241583.1">
    <property type="nucleotide sequence ID" value="NZ_CP036273.1"/>
</dbReference>
<organism evidence="2 3">
    <name type="scientific">Urbifossiella limnaea</name>
    <dbReference type="NCBI Taxonomy" id="2528023"/>
    <lineage>
        <taxon>Bacteria</taxon>
        <taxon>Pseudomonadati</taxon>
        <taxon>Planctomycetota</taxon>
        <taxon>Planctomycetia</taxon>
        <taxon>Gemmatales</taxon>
        <taxon>Gemmataceae</taxon>
        <taxon>Urbifossiella</taxon>
    </lineage>
</organism>
<dbReference type="Proteomes" id="UP000319576">
    <property type="component" value="Chromosome"/>
</dbReference>
<dbReference type="AlphaFoldDB" id="A0A517XX82"/>
<sequence>MCKKHHGGPAPVPPGNQRQTGPGTDSEFTPSEAPAGADFNEQDPKRRLGGYATAGEHSRQQPGALNDGGSASRKG</sequence>
<accession>A0A517XX82</accession>